<dbReference type="GO" id="GO:0071978">
    <property type="term" value="P:bacterial-type flagellum-dependent swarming motility"/>
    <property type="evidence" value="ECO:0007669"/>
    <property type="project" value="TreeGrafter"/>
</dbReference>
<protein>
    <submittedName>
        <fullName evidence="6">Flagellar basal-body rod protein FlgG</fullName>
    </submittedName>
</protein>
<comment type="similarity">
    <text evidence="1 2">Belongs to the flagella basal body rod proteins family.</text>
</comment>
<proteinExistence type="inferred from homology"/>
<dbReference type="InterPro" id="IPR053967">
    <property type="entry name" value="LlgE_F_G-like_D1"/>
</dbReference>
<dbReference type="InterPro" id="IPR037925">
    <property type="entry name" value="FlgE/F/G-like"/>
</dbReference>
<evidence type="ECO:0000256" key="1">
    <source>
        <dbReference type="ARBA" id="ARBA00009677"/>
    </source>
</evidence>
<dbReference type="EMBL" id="FRCR01000009">
    <property type="protein sequence ID" value="SHM67279.1"/>
    <property type="molecule type" value="Genomic_DNA"/>
</dbReference>
<dbReference type="AlphaFoldDB" id="A0A1M7KQ12"/>
<comment type="subcellular location">
    <subcellularLocation>
        <location evidence="2">Bacterial flagellum basal body</location>
    </subcellularLocation>
</comment>
<dbReference type="InterPro" id="IPR001444">
    <property type="entry name" value="Flag_bb_rod_N"/>
</dbReference>
<dbReference type="InterPro" id="IPR010930">
    <property type="entry name" value="Flg_bb/hook_C_dom"/>
</dbReference>
<feature type="domain" description="Flagellar basal body rod protein N-terminal" evidence="3">
    <location>
        <begin position="5"/>
        <end position="35"/>
    </location>
</feature>
<dbReference type="STRING" id="447595.SAMN05660826_01644"/>
<evidence type="ECO:0000256" key="2">
    <source>
        <dbReference type="RuleBase" id="RU362116"/>
    </source>
</evidence>
<feature type="domain" description="Flagellar hook protein FlgE/F/G-like D1" evidence="5">
    <location>
        <begin position="111"/>
        <end position="170"/>
    </location>
</feature>
<reference evidence="7" key="1">
    <citation type="submission" date="2016-11" db="EMBL/GenBank/DDBJ databases">
        <authorList>
            <person name="Varghese N."/>
            <person name="Submissions S."/>
        </authorList>
    </citation>
    <scope>NUCLEOTIDE SEQUENCE [LARGE SCALE GENOMIC DNA]</scope>
    <source>
        <strain evidence="7">DSM 18802</strain>
    </source>
</reference>
<dbReference type="Pfam" id="PF22692">
    <property type="entry name" value="LlgE_F_G_D1"/>
    <property type="match status" value="1"/>
</dbReference>
<accession>A0A1M7KQ12</accession>
<name>A0A1M7KQ12_9FIRM</name>
<evidence type="ECO:0000259" key="3">
    <source>
        <dbReference type="Pfam" id="PF00460"/>
    </source>
</evidence>
<dbReference type="NCBIfam" id="TIGR03506">
    <property type="entry name" value="FlgEFG_subfam"/>
    <property type="match status" value="1"/>
</dbReference>
<gene>
    <name evidence="6" type="ORF">SAMN05660826_01644</name>
</gene>
<dbReference type="PANTHER" id="PTHR30435">
    <property type="entry name" value="FLAGELLAR PROTEIN"/>
    <property type="match status" value="1"/>
</dbReference>
<evidence type="ECO:0000259" key="5">
    <source>
        <dbReference type="Pfam" id="PF22692"/>
    </source>
</evidence>
<dbReference type="GO" id="GO:0009425">
    <property type="term" value="C:bacterial-type flagellum basal body"/>
    <property type="evidence" value="ECO:0007669"/>
    <property type="project" value="UniProtKB-SubCell"/>
</dbReference>
<keyword evidence="7" id="KW-1185">Reference proteome</keyword>
<keyword evidence="6" id="KW-0969">Cilium</keyword>
<evidence type="ECO:0000313" key="7">
    <source>
        <dbReference type="Proteomes" id="UP000184375"/>
    </source>
</evidence>
<dbReference type="RefSeq" id="WP_073257363.1">
    <property type="nucleotide sequence ID" value="NZ_FRCR01000009.1"/>
</dbReference>
<dbReference type="Proteomes" id="UP000184375">
    <property type="component" value="Unassembled WGS sequence"/>
</dbReference>
<evidence type="ECO:0000313" key="6">
    <source>
        <dbReference type="EMBL" id="SHM67279.1"/>
    </source>
</evidence>
<dbReference type="OrthoDB" id="9804559at2"/>
<keyword evidence="6" id="KW-0282">Flagellum</keyword>
<feature type="domain" description="Flagellar basal-body/hook protein C-terminal" evidence="4">
    <location>
        <begin position="213"/>
        <end position="255"/>
    </location>
</feature>
<keyword evidence="2" id="KW-0975">Bacterial flagellum</keyword>
<dbReference type="PANTHER" id="PTHR30435:SF19">
    <property type="entry name" value="FLAGELLAR BASAL-BODY ROD PROTEIN FLGG"/>
    <property type="match status" value="1"/>
</dbReference>
<keyword evidence="6" id="KW-0966">Cell projection</keyword>
<evidence type="ECO:0000259" key="4">
    <source>
        <dbReference type="Pfam" id="PF06429"/>
    </source>
</evidence>
<dbReference type="Pfam" id="PF00460">
    <property type="entry name" value="Flg_bb_rod"/>
    <property type="match status" value="1"/>
</dbReference>
<dbReference type="SUPFAM" id="SSF117143">
    <property type="entry name" value="Flagellar hook protein flgE"/>
    <property type="match status" value="1"/>
</dbReference>
<dbReference type="InterPro" id="IPR020013">
    <property type="entry name" value="Flagellar_FlgE/F/G"/>
</dbReference>
<dbReference type="Pfam" id="PF06429">
    <property type="entry name" value="Flg_bbr_C"/>
    <property type="match status" value="1"/>
</dbReference>
<organism evidence="6 7">
    <name type="scientific">Caldanaerovirga acetigignens</name>
    <dbReference type="NCBI Taxonomy" id="447595"/>
    <lineage>
        <taxon>Bacteria</taxon>
        <taxon>Bacillati</taxon>
        <taxon>Bacillota</taxon>
        <taxon>Clostridia</taxon>
        <taxon>Thermosediminibacterales</taxon>
        <taxon>Thermosediminibacteraceae</taxon>
        <taxon>Caldanaerovirga</taxon>
    </lineage>
</organism>
<sequence length="261" mass="28500">MIRGLYTCASGMLSEMARTDVISNNLANVGTFGFKKDRAVFRAFPEINIHRFDDPGPAGTGFGRAAVPFIGVLGTGASVDQIYVDFTRGELQTTSNPLDLAIKDEVPGERSFFQVQSPNGEIFYTRDGSFTINEEGFLVTKEGHYVMGEGGPINLGGGTKIVVNTEGEIYMDGRITDRLRVIAFAQNALFQKIGDNLFRVQGQPSESNAQIIQGALERSNVNAVSEMINLISAFRSYEANQRMIMAHDETLAKAVSEIARI</sequence>